<accession>A0ABP1A8L4</accession>
<evidence type="ECO:0000313" key="2">
    <source>
        <dbReference type="Proteomes" id="UP001497522"/>
    </source>
</evidence>
<sequence length="108" mass="12537">MLNDVLVHNAPIAINIELVFNVLLVVINLDDALDFEHTDQHVLEEPDLDLLLDDDERLVVQLEDNLVDFIDHWCNNERDRPPFGRHRLEMPMGVCVFDNLASHARCRI</sequence>
<protein>
    <submittedName>
        <fullName evidence="1">Uncharacterized protein</fullName>
    </submittedName>
</protein>
<dbReference type="Proteomes" id="UP001497522">
    <property type="component" value="Chromosome 1"/>
</dbReference>
<keyword evidence="2" id="KW-1185">Reference proteome</keyword>
<name>A0ABP1A8L4_9BRYO</name>
<reference evidence="1 2" key="1">
    <citation type="submission" date="2024-03" db="EMBL/GenBank/DDBJ databases">
        <authorList>
            <consortium name="ELIXIR-Norway"/>
            <consortium name="Elixir Norway"/>
        </authorList>
    </citation>
    <scope>NUCLEOTIDE SEQUENCE [LARGE SCALE GENOMIC DNA]</scope>
</reference>
<gene>
    <name evidence="1" type="ORF">CSSPJE1EN2_LOCUS1873</name>
</gene>
<dbReference type="EMBL" id="OZ023702">
    <property type="protein sequence ID" value="CAK9858878.1"/>
    <property type="molecule type" value="Genomic_DNA"/>
</dbReference>
<evidence type="ECO:0000313" key="1">
    <source>
        <dbReference type="EMBL" id="CAK9858878.1"/>
    </source>
</evidence>
<proteinExistence type="predicted"/>
<organism evidence="1 2">
    <name type="scientific">Sphagnum jensenii</name>
    <dbReference type="NCBI Taxonomy" id="128206"/>
    <lineage>
        <taxon>Eukaryota</taxon>
        <taxon>Viridiplantae</taxon>
        <taxon>Streptophyta</taxon>
        <taxon>Embryophyta</taxon>
        <taxon>Bryophyta</taxon>
        <taxon>Sphagnophytina</taxon>
        <taxon>Sphagnopsida</taxon>
        <taxon>Sphagnales</taxon>
        <taxon>Sphagnaceae</taxon>
        <taxon>Sphagnum</taxon>
    </lineage>
</organism>